<dbReference type="CDD" id="cd08964">
    <property type="entry name" value="L-asparaginase_II"/>
    <property type="match status" value="1"/>
</dbReference>
<dbReference type="InterPro" id="IPR036152">
    <property type="entry name" value="Asp/glu_Ase-like_sf"/>
</dbReference>
<proteinExistence type="inferred from homology"/>
<evidence type="ECO:0000256" key="2">
    <source>
        <dbReference type="ARBA" id="ARBA00022801"/>
    </source>
</evidence>
<protein>
    <submittedName>
        <fullName evidence="5">Asparaginase</fullName>
    </submittedName>
</protein>
<dbReference type="PANTHER" id="PTHR11707:SF28">
    <property type="entry name" value="60 KDA LYSOPHOSPHOLIPASE"/>
    <property type="match status" value="1"/>
</dbReference>
<dbReference type="EMBL" id="BAABAQ010000010">
    <property type="protein sequence ID" value="GAA4199656.1"/>
    <property type="molecule type" value="Genomic_DNA"/>
</dbReference>
<feature type="domain" description="Asparaginase/glutaminase C-terminal" evidence="4">
    <location>
        <begin position="216"/>
        <end position="330"/>
    </location>
</feature>
<comment type="caution">
    <text evidence="5">The sequence shown here is derived from an EMBL/GenBank/DDBJ whole genome shotgun (WGS) entry which is preliminary data.</text>
</comment>
<dbReference type="Proteomes" id="UP001501251">
    <property type="component" value="Unassembled WGS sequence"/>
</dbReference>
<evidence type="ECO:0000259" key="3">
    <source>
        <dbReference type="Pfam" id="PF00710"/>
    </source>
</evidence>
<feature type="domain" description="L-asparaginase N-terminal" evidence="3">
    <location>
        <begin position="12"/>
        <end position="194"/>
    </location>
</feature>
<reference evidence="6" key="1">
    <citation type="journal article" date="2019" name="Int. J. Syst. Evol. Microbiol.">
        <title>The Global Catalogue of Microorganisms (GCM) 10K type strain sequencing project: providing services to taxonomists for standard genome sequencing and annotation.</title>
        <authorList>
            <consortium name="The Broad Institute Genomics Platform"/>
            <consortium name="The Broad Institute Genome Sequencing Center for Infectious Disease"/>
            <person name="Wu L."/>
            <person name="Ma J."/>
        </authorList>
    </citation>
    <scope>NUCLEOTIDE SEQUENCE [LARGE SCALE GENOMIC DNA]</scope>
    <source>
        <strain evidence="6">JCM 17388</strain>
    </source>
</reference>
<name>A0ABP8B752_9ACTN</name>
<dbReference type="Pfam" id="PF00710">
    <property type="entry name" value="Asparaginase"/>
    <property type="match status" value="1"/>
</dbReference>
<dbReference type="Gene3D" id="3.40.50.40">
    <property type="match status" value="1"/>
</dbReference>
<dbReference type="PROSITE" id="PS51732">
    <property type="entry name" value="ASN_GLN_ASE_3"/>
    <property type="match status" value="1"/>
</dbReference>
<evidence type="ECO:0000256" key="1">
    <source>
        <dbReference type="ARBA" id="ARBA00010518"/>
    </source>
</evidence>
<keyword evidence="6" id="KW-1185">Reference proteome</keyword>
<evidence type="ECO:0000313" key="6">
    <source>
        <dbReference type="Proteomes" id="UP001501251"/>
    </source>
</evidence>
<dbReference type="SMART" id="SM00870">
    <property type="entry name" value="Asparaginase"/>
    <property type="match status" value="1"/>
</dbReference>
<organism evidence="5 6">
    <name type="scientific">Streptosporangium oxazolinicum</name>
    <dbReference type="NCBI Taxonomy" id="909287"/>
    <lineage>
        <taxon>Bacteria</taxon>
        <taxon>Bacillati</taxon>
        <taxon>Actinomycetota</taxon>
        <taxon>Actinomycetes</taxon>
        <taxon>Streptosporangiales</taxon>
        <taxon>Streptosporangiaceae</taxon>
        <taxon>Streptosporangium</taxon>
    </lineage>
</organism>
<dbReference type="InterPro" id="IPR027474">
    <property type="entry name" value="L-asparaginase_N"/>
</dbReference>
<dbReference type="SUPFAM" id="SSF53774">
    <property type="entry name" value="Glutaminase/Asparaginase"/>
    <property type="match status" value="1"/>
</dbReference>
<dbReference type="InterPro" id="IPR027473">
    <property type="entry name" value="L-asparaginase_C"/>
</dbReference>
<accession>A0ABP8B752</accession>
<dbReference type="PIRSF" id="PIRSF001220">
    <property type="entry name" value="L-ASNase_gatD"/>
    <property type="match status" value="1"/>
</dbReference>
<evidence type="ECO:0000259" key="4">
    <source>
        <dbReference type="Pfam" id="PF17763"/>
    </source>
</evidence>
<dbReference type="PRINTS" id="PR00139">
    <property type="entry name" value="ASNGLNASE"/>
</dbReference>
<dbReference type="InterPro" id="IPR040919">
    <property type="entry name" value="Asparaginase_C"/>
</dbReference>
<sequence length="334" mass="35028">MALDTQEPNRAVLVLSLGGTIAMTTPSGEAGGVTPRLTAADLVAAVPGLKGEATLEVEDFRQMPGAWLTVDDIAALADRLNKQAATGTAGFVITQGTDTLEETAFLLDLLYRGDAPVVLTGAMRNPEMAGADGPANLLSAIRTAASPAFRNLGILVVFADEIHAARHVRKIHSTSTSAFSSPGAGPIGHVIEGRPRPHFSLPRRPTVALPFTRQARVEVIHTTLGSDGILLQGLDERLDGLVIAAFGAGHVPATWVERLEELAARIPVVLTSRTGAGSVLSSTYAFRGSESDLLARGLINGGSLDPYKARLLLLAHLSTGADLTVITNAFEIRR</sequence>
<dbReference type="Gene3D" id="3.40.50.1170">
    <property type="entry name" value="L-asparaginase, N-terminal domain"/>
    <property type="match status" value="1"/>
</dbReference>
<dbReference type="InterPro" id="IPR037152">
    <property type="entry name" value="L-asparaginase_N_sf"/>
</dbReference>
<dbReference type="RefSeq" id="WP_344920651.1">
    <property type="nucleotide sequence ID" value="NZ_BAABAQ010000010.1"/>
</dbReference>
<dbReference type="SFLD" id="SFLDS00057">
    <property type="entry name" value="Glutaminase/Asparaginase"/>
    <property type="match status" value="1"/>
</dbReference>
<dbReference type="PANTHER" id="PTHR11707">
    <property type="entry name" value="L-ASPARAGINASE"/>
    <property type="match status" value="1"/>
</dbReference>
<evidence type="ECO:0000313" key="5">
    <source>
        <dbReference type="EMBL" id="GAA4199656.1"/>
    </source>
</evidence>
<dbReference type="Pfam" id="PF17763">
    <property type="entry name" value="Asparaginase_C"/>
    <property type="match status" value="1"/>
</dbReference>
<dbReference type="InterPro" id="IPR004550">
    <property type="entry name" value="AsnASE_II"/>
</dbReference>
<dbReference type="InterPro" id="IPR006034">
    <property type="entry name" value="Asparaginase/glutaminase-like"/>
</dbReference>
<comment type="similarity">
    <text evidence="1">Belongs to the asparaginase 1 family.</text>
</comment>
<keyword evidence="2" id="KW-0378">Hydrolase</keyword>
<gene>
    <name evidence="5" type="ORF">GCM10022252_51750</name>
</gene>
<dbReference type="PIRSF" id="PIRSF500176">
    <property type="entry name" value="L_ASNase"/>
    <property type="match status" value="1"/>
</dbReference>